<keyword evidence="1" id="KW-0479">Metal-binding</keyword>
<dbReference type="InterPro" id="IPR040442">
    <property type="entry name" value="Pyrv_kinase-like_dom_sf"/>
</dbReference>
<dbReference type="OrthoDB" id="1621678at2759"/>
<gene>
    <name evidence="4" type="ORF">KP509_11G026100</name>
</gene>
<proteinExistence type="predicted"/>
<dbReference type="GO" id="GO:0016832">
    <property type="term" value="F:aldehyde-lyase activity"/>
    <property type="evidence" value="ECO:0007669"/>
    <property type="project" value="TreeGrafter"/>
</dbReference>
<dbReference type="Proteomes" id="UP000825935">
    <property type="component" value="Chromosome 11"/>
</dbReference>
<evidence type="ECO:0000259" key="3">
    <source>
        <dbReference type="Pfam" id="PF03328"/>
    </source>
</evidence>
<protein>
    <recommendedName>
        <fullName evidence="3">HpcH/HpaI aldolase/citrate lyase domain-containing protein</fullName>
    </recommendedName>
</protein>
<evidence type="ECO:0000256" key="2">
    <source>
        <dbReference type="ARBA" id="ARBA00023239"/>
    </source>
</evidence>
<feature type="domain" description="HpcH/HpaI aldolase/citrate lyase" evidence="3">
    <location>
        <begin position="1"/>
        <end position="74"/>
    </location>
</feature>
<comment type="caution">
    <text evidence="4">The sequence shown here is derived from an EMBL/GenBank/DDBJ whole genome shotgun (WGS) entry which is preliminary data.</text>
</comment>
<dbReference type="Gene3D" id="3.20.20.60">
    <property type="entry name" value="Phosphoenolpyruvate-binding domains"/>
    <property type="match status" value="1"/>
</dbReference>
<organism evidence="4 5">
    <name type="scientific">Ceratopteris richardii</name>
    <name type="common">Triangle waterfern</name>
    <dbReference type="NCBI Taxonomy" id="49495"/>
    <lineage>
        <taxon>Eukaryota</taxon>
        <taxon>Viridiplantae</taxon>
        <taxon>Streptophyta</taxon>
        <taxon>Embryophyta</taxon>
        <taxon>Tracheophyta</taxon>
        <taxon>Polypodiopsida</taxon>
        <taxon>Polypodiidae</taxon>
        <taxon>Polypodiales</taxon>
        <taxon>Pteridineae</taxon>
        <taxon>Pteridaceae</taxon>
        <taxon>Parkerioideae</taxon>
        <taxon>Ceratopteris</taxon>
    </lineage>
</organism>
<dbReference type="Pfam" id="PF03328">
    <property type="entry name" value="HpcH_HpaI"/>
    <property type="match status" value="1"/>
</dbReference>
<evidence type="ECO:0000313" key="4">
    <source>
        <dbReference type="EMBL" id="KAH7424813.1"/>
    </source>
</evidence>
<dbReference type="OMA" id="VADEKYW"/>
<keyword evidence="2" id="KW-0456">Lyase</keyword>
<dbReference type="AlphaFoldDB" id="A0A8T2TSW3"/>
<evidence type="ECO:0000313" key="5">
    <source>
        <dbReference type="Proteomes" id="UP000825935"/>
    </source>
</evidence>
<name>A0A8T2TSW3_CERRI</name>
<dbReference type="PANTHER" id="PTHR30502">
    <property type="entry name" value="2-KETO-3-DEOXY-L-RHAMNONATE ALDOLASE"/>
    <property type="match status" value="1"/>
</dbReference>
<dbReference type="PANTHER" id="PTHR30502:SF0">
    <property type="entry name" value="PHOSPHOENOLPYRUVATE CARBOXYLASE FAMILY PROTEIN"/>
    <property type="match status" value="1"/>
</dbReference>
<sequence length="89" mass="9640">MLGPTDLSSSIGCLHDPGHEEVMKLLYTAEKAILSASCGTYLSGFAMPHNPPTEMHKHCYHMISGAVDVAIFRDAVIADVKANKDVVKR</sequence>
<evidence type="ECO:0000256" key="1">
    <source>
        <dbReference type="ARBA" id="ARBA00022723"/>
    </source>
</evidence>
<dbReference type="GO" id="GO:0046872">
    <property type="term" value="F:metal ion binding"/>
    <property type="evidence" value="ECO:0007669"/>
    <property type="project" value="UniProtKB-KW"/>
</dbReference>
<accession>A0A8T2TSW3</accession>
<dbReference type="GO" id="GO:0005737">
    <property type="term" value="C:cytoplasm"/>
    <property type="evidence" value="ECO:0007669"/>
    <property type="project" value="TreeGrafter"/>
</dbReference>
<reference evidence="4" key="1">
    <citation type="submission" date="2021-08" db="EMBL/GenBank/DDBJ databases">
        <title>WGS assembly of Ceratopteris richardii.</title>
        <authorList>
            <person name="Marchant D.B."/>
            <person name="Chen G."/>
            <person name="Jenkins J."/>
            <person name="Shu S."/>
            <person name="Leebens-Mack J."/>
            <person name="Grimwood J."/>
            <person name="Schmutz J."/>
            <person name="Soltis P."/>
            <person name="Soltis D."/>
            <person name="Chen Z.-H."/>
        </authorList>
    </citation>
    <scope>NUCLEOTIDE SEQUENCE</scope>
    <source>
        <strain evidence="4">Whitten #5841</strain>
        <tissue evidence="4">Leaf</tissue>
    </source>
</reference>
<dbReference type="InterPro" id="IPR050251">
    <property type="entry name" value="HpcH-HpaI_aldolase"/>
</dbReference>
<keyword evidence="5" id="KW-1185">Reference proteome</keyword>
<dbReference type="InterPro" id="IPR005000">
    <property type="entry name" value="Aldolase/citrate-lyase_domain"/>
</dbReference>
<dbReference type="EMBL" id="CM035416">
    <property type="protein sequence ID" value="KAH7424813.1"/>
    <property type="molecule type" value="Genomic_DNA"/>
</dbReference>